<dbReference type="PANTHER" id="PTHR12770:SF27">
    <property type="entry name" value="PROTEIN ROOT UVB SENSITIVE 5"/>
    <property type="match status" value="1"/>
</dbReference>
<gene>
    <name evidence="4" type="ORF">WJX81_000773</name>
</gene>
<accession>A0AAW1RNS2</accession>
<reference evidence="4 5" key="1">
    <citation type="journal article" date="2024" name="Nat. Commun.">
        <title>Phylogenomics reveals the evolutionary origins of lichenization in chlorophyte algae.</title>
        <authorList>
            <person name="Puginier C."/>
            <person name="Libourel C."/>
            <person name="Otte J."/>
            <person name="Skaloud P."/>
            <person name="Haon M."/>
            <person name="Grisel S."/>
            <person name="Petersen M."/>
            <person name="Berrin J.G."/>
            <person name="Delaux P.M."/>
            <person name="Dal Grande F."/>
            <person name="Keller J."/>
        </authorList>
    </citation>
    <scope>NUCLEOTIDE SEQUENCE [LARGE SCALE GENOMIC DNA]</scope>
    <source>
        <strain evidence="4 5">SAG 245.80</strain>
    </source>
</reference>
<protein>
    <recommendedName>
        <fullName evidence="6">Root UVB sensitive family</fullName>
    </recommendedName>
</protein>
<evidence type="ECO:0008006" key="6">
    <source>
        <dbReference type="Google" id="ProtNLM"/>
    </source>
</evidence>
<evidence type="ECO:0000313" key="5">
    <source>
        <dbReference type="Proteomes" id="UP001445335"/>
    </source>
</evidence>
<evidence type="ECO:0000256" key="1">
    <source>
        <dbReference type="ARBA" id="ARBA00007558"/>
    </source>
</evidence>
<dbReference type="InterPro" id="IPR055412">
    <property type="entry name" value="UVB_sens_C"/>
</dbReference>
<dbReference type="InterPro" id="IPR006968">
    <property type="entry name" value="RUS_fam"/>
</dbReference>
<dbReference type="AlphaFoldDB" id="A0AAW1RNS2"/>
<evidence type="ECO:0000313" key="4">
    <source>
        <dbReference type="EMBL" id="KAK9835308.1"/>
    </source>
</evidence>
<sequence length="453" mass="48053">MCACCGLPLRPRIVPRSARRWAVRAAAKTDTARSGELFSGEAFTELVEVDGRRRRRFMLHSPGRLTAETDVLSREDQAGSATDALKGFFLPAGYPDSVARDYLPYQLWAVPCHVTGWMASSLATSSLLQAVGIGSGAAAAASATAAIKWITKDAVGVAGRLLVGGRLGGVFDEDPKRWRLTAEIFKTLGLAAEIATPFFPGSFVALAGAGNFSRAVGKGLGNPCFRIIQTHQAIAGNVGDIAAKEEVWEVAAQLAGLGASVALLRAIEATGRPENVVAVWTAVQAAHVALRYQSLAVLRFDSLNQQRACACVRAHVAGCAVPGVDEANAAEVLWALPAMARPSVSLGASVERALGLTPDRKHLQALLAAHAGEKHVLVWRGGRGMVLLHEGVRTADLLRPLWQAAWLDHAGVRDASAADTAASLAALRERFDDFQRQLRAAGDFRHITDVVLS</sequence>
<evidence type="ECO:0000259" key="2">
    <source>
        <dbReference type="Pfam" id="PF04884"/>
    </source>
</evidence>
<name>A0AAW1RNS2_9CHLO</name>
<organism evidence="4 5">
    <name type="scientific">Elliptochloris bilobata</name>
    <dbReference type="NCBI Taxonomy" id="381761"/>
    <lineage>
        <taxon>Eukaryota</taxon>
        <taxon>Viridiplantae</taxon>
        <taxon>Chlorophyta</taxon>
        <taxon>core chlorophytes</taxon>
        <taxon>Trebouxiophyceae</taxon>
        <taxon>Trebouxiophyceae incertae sedis</taxon>
        <taxon>Elliptochloris clade</taxon>
        <taxon>Elliptochloris</taxon>
    </lineage>
</organism>
<feature type="domain" description="Protein root UVB sensitive/RUS" evidence="2">
    <location>
        <begin position="79"/>
        <end position="316"/>
    </location>
</feature>
<dbReference type="Pfam" id="PF04884">
    <property type="entry name" value="UVB_sens_prot"/>
    <property type="match status" value="1"/>
</dbReference>
<keyword evidence="5" id="KW-1185">Reference proteome</keyword>
<dbReference type="PANTHER" id="PTHR12770">
    <property type="entry name" value="RUS1 FAMILY PROTEIN C16ORF58"/>
    <property type="match status" value="1"/>
</dbReference>
<comment type="similarity">
    <text evidence="1">Belongs to the RUS1 family.</text>
</comment>
<dbReference type="Pfam" id="PF24160">
    <property type="entry name" value="UVB_sens_C"/>
    <property type="match status" value="1"/>
</dbReference>
<proteinExistence type="inferred from homology"/>
<evidence type="ECO:0000259" key="3">
    <source>
        <dbReference type="Pfam" id="PF24160"/>
    </source>
</evidence>
<dbReference type="Proteomes" id="UP001445335">
    <property type="component" value="Unassembled WGS sequence"/>
</dbReference>
<feature type="domain" description="Root UVB sensitive protein C-terminal" evidence="3">
    <location>
        <begin position="322"/>
        <end position="417"/>
    </location>
</feature>
<comment type="caution">
    <text evidence="4">The sequence shown here is derived from an EMBL/GenBank/DDBJ whole genome shotgun (WGS) entry which is preliminary data.</text>
</comment>
<dbReference type="InterPro" id="IPR054549">
    <property type="entry name" value="UVB_sens_RUS_dom"/>
</dbReference>
<dbReference type="EMBL" id="JALJOU010000028">
    <property type="protein sequence ID" value="KAK9835308.1"/>
    <property type="molecule type" value="Genomic_DNA"/>
</dbReference>